<evidence type="ECO:0000313" key="1">
    <source>
        <dbReference type="EMBL" id="PIE31411.1"/>
    </source>
</evidence>
<dbReference type="EMBL" id="PDSK01000147">
    <property type="protein sequence ID" value="PIE31411.1"/>
    <property type="molecule type" value="Genomic_DNA"/>
</dbReference>
<dbReference type="SUPFAM" id="SSF50475">
    <property type="entry name" value="FMN-binding split barrel"/>
    <property type="match status" value="1"/>
</dbReference>
<protein>
    <submittedName>
        <fullName evidence="1">Pyridoxamine 5'-phosphate oxidase</fullName>
    </submittedName>
</protein>
<dbReference type="AlphaFoldDB" id="A0A2G6K6W2"/>
<dbReference type="PANTHER" id="PTHR34071">
    <property type="entry name" value="5-NITROIMIDAZOLE ANTIBIOTICS RESISTANCE PROTEIN, NIMA-FAMILY-RELATED PROTEIN-RELATED"/>
    <property type="match status" value="1"/>
</dbReference>
<dbReference type="PANTHER" id="PTHR34071:SF2">
    <property type="entry name" value="FLAVIN-NUCLEOTIDE-BINDING PROTEIN"/>
    <property type="match status" value="1"/>
</dbReference>
<accession>A0A2G6K6W2</accession>
<evidence type="ECO:0000313" key="2">
    <source>
        <dbReference type="Proteomes" id="UP000230821"/>
    </source>
</evidence>
<reference evidence="1 2" key="1">
    <citation type="submission" date="2017-10" db="EMBL/GenBank/DDBJ databases">
        <title>Novel microbial diversity and functional potential in the marine mammal oral microbiome.</title>
        <authorList>
            <person name="Dudek N.K."/>
            <person name="Sun C.L."/>
            <person name="Burstein D."/>
            <person name="Kantor R.S."/>
            <person name="Aliaga Goltsman D.S."/>
            <person name="Bik E.M."/>
            <person name="Thomas B.C."/>
            <person name="Banfield J.F."/>
            <person name="Relman D.A."/>
        </authorList>
    </citation>
    <scope>NUCLEOTIDE SEQUENCE [LARGE SCALE GENOMIC DNA]</scope>
    <source>
        <strain evidence="1">DOLJORAL78_47_16</strain>
    </source>
</reference>
<dbReference type="Pfam" id="PF12900">
    <property type="entry name" value="Pyridox_ox_2"/>
    <property type="match status" value="1"/>
</dbReference>
<name>A0A2G6K6W2_9BACT</name>
<dbReference type="InterPro" id="IPR012349">
    <property type="entry name" value="Split_barrel_FMN-bd"/>
</dbReference>
<organism evidence="1 2">
    <name type="scientific">candidate division KSB3 bacterium</name>
    <dbReference type="NCBI Taxonomy" id="2044937"/>
    <lineage>
        <taxon>Bacteria</taxon>
        <taxon>candidate division KSB3</taxon>
    </lineage>
</organism>
<gene>
    <name evidence="1" type="ORF">CSA56_18360</name>
</gene>
<comment type="caution">
    <text evidence="1">The sequence shown here is derived from an EMBL/GenBank/DDBJ whole genome shotgun (WGS) entry which is preliminary data.</text>
</comment>
<dbReference type="Proteomes" id="UP000230821">
    <property type="component" value="Unassembled WGS sequence"/>
</dbReference>
<sequence length="162" mass="18512">MRRKDRAITALHDIEAIIRNSLVCRLGLSDSEKAYIVPMCFGYHNRTFYLHSAQKGLKLDIIRRNNQVCVECECGTEVVRGKNFCDWGMKYRSVIGFGKAVLLDDINEKKAALRIIMQQYTEADSFEFSEISLDRTCVIRVDIDQITGKMAGYDKNSSESDL</sequence>
<proteinExistence type="predicted"/>
<dbReference type="Gene3D" id="2.30.110.10">
    <property type="entry name" value="Electron Transport, Fmn-binding Protein, Chain A"/>
    <property type="match status" value="1"/>
</dbReference>
<dbReference type="InterPro" id="IPR024747">
    <property type="entry name" value="Pyridox_Oxase-rel"/>
</dbReference>